<dbReference type="Proteomes" id="UP000292027">
    <property type="component" value="Unassembled WGS sequence"/>
</dbReference>
<dbReference type="EMBL" id="SHKR01000014">
    <property type="protein sequence ID" value="RZU12694.1"/>
    <property type="molecule type" value="Genomic_DNA"/>
</dbReference>
<protein>
    <submittedName>
        <fullName evidence="1">Uncharacterized protein</fullName>
    </submittedName>
</protein>
<sequence length="159" mass="17744">MTTITRPPLPTDKRVRVWFGVHVIADYTGEPAAALRYQAAMSRRFASLRVTIEPATGPLLLGYARRDLYLSDPHIEDMKQELKAIANLEGYTMGPVYVEDPASAPAAFDALIESVNRDQITTVLLPEWRHLALLGDPATIKQQFERVTGAHFLLYEPAP</sequence>
<organism evidence="1 2">
    <name type="scientific">Kribbella rubisoli</name>
    <dbReference type="NCBI Taxonomy" id="3075929"/>
    <lineage>
        <taxon>Bacteria</taxon>
        <taxon>Bacillati</taxon>
        <taxon>Actinomycetota</taxon>
        <taxon>Actinomycetes</taxon>
        <taxon>Propionibacteriales</taxon>
        <taxon>Kribbellaceae</taxon>
        <taxon>Kribbella</taxon>
    </lineage>
</organism>
<dbReference type="OrthoDB" id="3831033at2"/>
<comment type="caution">
    <text evidence="1">The sequence shown here is derived from an EMBL/GenBank/DDBJ whole genome shotgun (WGS) entry which is preliminary data.</text>
</comment>
<keyword evidence="2" id="KW-1185">Reference proteome</keyword>
<gene>
    <name evidence="1" type="ORF">EV645_5967</name>
</gene>
<accession>A0A4Q7WR08</accession>
<dbReference type="AlphaFoldDB" id="A0A4Q7WR08"/>
<reference evidence="1 2" key="1">
    <citation type="journal article" date="2015" name="Stand. Genomic Sci.">
        <title>Genomic Encyclopedia of Bacterial and Archaeal Type Strains, Phase III: the genomes of soil and plant-associated and newly described type strains.</title>
        <authorList>
            <person name="Whitman W.B."/>
            <person name="Woyke T."/>
            <person name="Klenk H.P."/>
            <person name="Zhou Y."/>
            <person name="Lilburn T.G."/>
            <person name="Beck B.J."/>
            <person name="De Vos P."/>
            <person name="Vandamme P."/>
            <person name="Eisen J.A."/>
            <person name="Garrity G."/>
            <person name="Hugenholtz P."/>
            <person name="Kyrpides N.C."/>
        </authorList>
    </citation>
    <scope>NUCLEOTIDE SEQUENCE [LARGE SCALE GENOMIC DNA]</scope>
    <source>
        <strain evidence="1 2">VKM Ac-2540</strain>
    </source>
</reference>
<dbReference type="RefSeq" id="WP_130447262.1">
    <property type="nucleotide sequence ID" value="NZ_SHKR01000014.1"/>
</dbReference>
<name>A0A4Q7WR08_9ACTN</name>
<evidence type="ECO:0000313" key="1">
    <source>
        <dbReference type="EMBL" id="RZU12694.1"/>
    </source>
</evidence>
<evidence type="ECO:0000313" key="2">
    <source>
        <dbReference type="Proteomes" id="UP000292027"/>
    </source>
</evidence>
<proteinExistence type="predicted"/>